<protein>
    <submittedName>
        <fullName evidence="3">Type IV B pilus protein</fullName>
    </submittedName>
</protein>
<dbReference type="AlphaFoldDB" id="I3V5Q2"/>
<evidence type="ECO:0000313" key="4">
    <source>
        <dbReference type="Proteomes" id="UP000005268"/>
    </source>
</evidence>
<dbReference type="Pfam" id="PF08805">
    <property type="entry name" value="PilS"/>
    <property type="match status" value="1"/>
</dbReference>
<keyword evidence="3" id="KW-0614">Plasmid</keyword>
<geneLocation type="plasmid" evidence="3 4">
    <name>pND6-2</name>
</geneLocation>
<dbReference type="Proteomes" id="UP000005268">
    <property type="component" value="Plasmid pND6-2"/>
</dbReference>
<dbReference type="SUPFAM" id="SSF54523">
    <property type="entry name" value="Pili subunits"/>
    <property type="match status" value="1"/>
</dbReference>
<feature type="transmembrane region" description="Helical" evidence="1">
    <location>
        <begin position="36"/>
        <end position="58"/>
    </location>
</feature>
<evidence type="ECO:0000256" key="1">
    <source>
        <dbReference type="SAM" id="Phobius"/>
    </source>
</evidence>
<dbReference type="HOGENOM" id="CLU_115298_0_0_6"/>
<sequence>MNNSKIPTTEVAMEKAAEVKPVQPGINRKAHAKKQAGFGAIEMIVVLIIVIGLLALAASRWDTLFGSNEAAEEISNVNMLMAGTKNLKTSSGYGASGTNLVPALIKAGAVPKNMTVTSGALYNTWGGAVTVVSTGTGFTVASAAVPEGVCLTLATKLARGGVYSTRINSGTAIIGEVTQAAATAGCSSATSNSLTWASNT</sequence>
<reference evidence="3 4" key="1">
    <citation type="journal article" date="2012" name="J. Bacteriol.">
        <title>Complete Genome Sequence of the Naphthalene-Degrading Pseudomonas putida Strain ND6.</title>
        <authorList>
            <person name="Li S."/>
            <person name="Zhao H."/>
            <person name="Li Y."/>
            <person name="Niu S."/>
            <person name="Cai B."/>
        </authorList>
    </citation>
    <scope>NUCLEOTIDE SEQUENCE [LARGE SCALE GENOMIC DNA]</scope>
    <source>
        <strain evidence="3 4">ND6</strain>
        <plasmid evidence="3 4">pND6-2</plasmid>
    </source>
</reference>
<keyword evidence="1" id="KW-1133">Transmembrane helix</keyword>
<gene>
    <name evidence="3" type="ORF">YSA_p00214</name>
</gene>
<dbReference type="Gene3D" id="3.30.1690.10">
    <property type="entry name" value="TcpA-like pilin"/>
    <property type="match status" value="1"/>
</dbReference>
<dbReference type="PATRIC" id="fig|231023.4.peg.5557"/>
<proteinExistence type="predicted"/>
<keyword evidence="1" id="KW-0472">Membrane</keyword>
<dbReference type="InterPro" id="IPR045584">
    <property type="entry name" value="Pilin-like"/>
</dbReference>
<dbReference type="EMBL" id="CP003589">
    <property type="protein sequence ID" value="AFK73073.1"/>
    <property type="molecule type" value="Genomic_DNA"/>
</dbReference>
<keyword evidence="1" id="KW-0812">Transmembrane</keyword>
<dbReference type="InterPro" id="IPR014911">
    <property type="entry name" value="PilS_N"/>
</dbReference>
<organism evidence="3 4">
    <name type="scientific">Pseudomonas putida ND6</name>
    <dbReference type="NCBI Taxonomy" id="231023"/>
    <lineage>
        <taxon>Bacteria</taxon>
        <taxon>Pseudomonadati</taxon>
        <taxon>Pseudomonadota</taxon>
        <taxon>Gammaproteobacteria</taxon>
        <taxon>Pseudomonadales</taxon>
        <taxon>Pseudomonadaceae</taxon>
        <taxon>Pseudomonas</taxon>
    </lineage>
</organism>
<feature type="domain" description="Type 4 secretion system PilS N-terminal" evidence="2">
    <location>
        <begin position="69"/>
        <end position="199"/>
    </location>
</feature>
<dbReference type="KEGG" id="ppi:YSA_p00214"/>
<evidence type="ECO:0000313" key="3">
    <source>
        <dbReference type="EMBL" id="AFK73073.1"/>
    </source>
</evidence>
<name>I3V5Q2_PSEPU</name>
<evidence type="ECO:0000259" key="2">
    <source>
        <dbReference type="Pfam" id="PF08805"/>
    </source>
</evidence>
<accession>I3V5Q2</accession>